<dbReference type="EMBL" id="KB099711">
    <property type="protein sequence ID" value="ELK37954.1"/>
    <property type="molecule type" value="Genomic_DNA"/>
</dbReference>
<dbReference type="AlphaFoldDB" id="L5MH41"/>
<evidence type="ECO:0000256" key="2">
    <source>
        <dbReference type="ARBA" id="ARBA00004221"/>
    </source>
</evidence>
<keyword evidence="9 20" id="KW-0812">Transmembrane</keyword>
<evidence type="ECO:0000256" key="14">
    <source>
        <dbReference type="ARBA" id="ARBA00023157"/>
    </source>
</evidence>
<evidence type="ECO:0000256" key="3">
    <source>
        <dbReference type="ARBA" id="ARBA00004250"/>
    </source>
</evidence>
<keyword evidence="22" id="KW-1185">Reference proteome</keyword>
<dbReference type="PANTHER" id="PTHR10926:SF17">
    <property type="entry name" value="CELL CYCLE CONTROL PROTEIN 50A"/>
    <property type="match status" value="1"/>
</dbReference>
<evidence type="ECO:0000256" key="4">
    <source>
        <dbReference type="ARBA" id="ARBA00004555"/>
    </source>
</evidence>
<sequence length="123" mass="13773">MAMSYNSKDEVDGGSPCAPRGAAKNRRPDNTAFKQHRLPAWQPILMAGMVLPTFITIDLIFIPIGKDIFVTFKNILEIETDYIGIDTSSPCNKCLSRNVTPVFVQLTSHWNSHLRAMCLCIMD</sequence>
<evidence type="ECO:0000256" key="9">
    <source>
        <dbReference type="ARBA" id="ARBA00022692"/>
    </source>
</evidence>
<gene>
    <name evidence="21" type="ORF">MDA_GLEAN10000509</name>
</gene>
<dbReference type="GO" id="GO:0005794">
    <property type="term" value="C:Golgi apparatus"/>
    <property type="evidence" value="ECO:0007669"/>
    <property type="project" value="UniProtKB-SubCell"/>
</dbReference>
<feature type="transmembrane region" description="Helical" evidence="20">
    <location>
        <begin position="44"/>
        <end position="64"/>
    </location>
</feature>
<dbReference type="GO" id="GO:0016324">
    <property type="term" value="C:apical plasma membrane"/>
    <property type="evidence" value="ECO:0007669"/>
    <property type="project" value="UniProtKB-SubCell"/>
</dbReference>
<evidence type="ECO:0000256" key="15">
    <source>
        <dbReference type="ARBA" id="ARBA00023180"/>
    </source>
</evidence>
<evidence type="ECO:0000256" key="8">
    <source>
        <dbReference type="ARBA" id="ARBA00022475"/>
    </source>
</evidence>
<keyword evidence="8" id="KW-1003">Cell membrane</keyword>
<keyword evidence="14" id="KW-1015">Disulfide bond</keyword>
<feature type="region of interest" description="Disordered" evidence="19">
    <location>
        <begin position="1"/>
        <end position="29"/>
    </location>
</feature>
<dbReference type="PANTHER" id="PTHR10926">
    <property type="entry name" value="CELL CYCLE CONTROL PROTEIN 50"/>
    <property type="match status" value="1"/>
</dbReference>
<keyword evidence="16" id="KW-0968">Cytoplasmic vesicle</keyword>
<name>L5MH41_MYODS</name>
<dbReference type="InterPro" id="IPR005045">
    <property type="entry name" value="CDC50/LEM3_fam"/>
</dbReference>
<evidence type="ECO:0000256" key="12">
    <source>
        <dbReference type="ARBA" id="ARBA00023055"/>
    </source>
</evidence>
<evidence type="ECO:0000256" key="16">
    <source>
        <dbReference type="ARBA" id="ARBA00023329"/>
    </source>
</evidence>
<keyword evidence="15" id="KW-0325">Glycoprotein</keyword>
<reference evidence="22" key="1">
    <citation type="journal article" date="2013" name="Science">
        <title>Comparative analysis of bat genomes provides insight into the evolution of flight and immunity.</title>
        <authorList>
            <person name="Zhang G."/>
            <person name="Cowled C."/>
            <person name="Shi Z."/>
            <person name="Huang Z."/>
            <person name="Bishop-Lilly K.A."/>
            <person name="Fang X."/>
            <person name="Wynne J.W."/>
            <person name="Xiong Z."/>
            <person name="Baker M.L."/>
            <person name="Zhao W."/>
            <person name="Tachedjian M."/>
            <person name="Zhu Y."/>
            <person name="Zhou P."/>
            <person name="Jiang X."/>
            <person name="Ng J."/>
            <person name="Yang L."/>
            <person name="Wu L."/>
            <person name="Xiao J."/>
            <person name="Feng Y."/>
            <person name="Chen Y."/>
            <person name="Sun X."/>
            <person name="Zhang Y."/>
            <person name="Marsh G.A."/>
            <person name="Crameri G."/>
            <person name="Broder C.C."/>
            <person name="Frey K.G."/>
            <person name="Wang L.F."/>
            <person name="Wang J."/>
        </authorList>
    </citation>
    <scope>NUCLEOTIDE SEQUENCE [LARGE SCALE GENOMIC DNA]</scope>
</reference>
<proteinExistence type="inferred from homology"/>
<evidence type="ECO:0000256" key="17">
    <source>
        <dbReference type="ARBA" id="ARBA00032152"/>
    </source>
</evidence>
<keyword evidence="11" id="KW-0333">Golgi apparatus</keyword>
<evidence type="ECO:0000256" key="7">
    <source>
        <dbReference type="ARBA" id="ARBA00022448"/>
    </source>
</evidence>
<dbReference type="GO" id="GO:0045332">
    <property type="term" value="P:phospholipid translocation"/>
    <property type="evidence" value="ECO:0007669"/>
    <property type="project" value="TreeGrafter"/>
</dbReference>
<keyword evidence="13 20" id="KW-0472">Membrane</keyword>
<keyword evidence="12" id="KW-0445">Lipid transport</keyword>
<keyword evidence="10 20" id="KW-1133">Transmembrane helix</keyword>
<evidence type="ECO:0000256" key="6">
    <source>
        <dbReference type="ARBA" id="ARBA00021160"/>
    </source>
</evidence>
<accession>L5MH41</accession>
<evidence type="ECO:0000256" key="11">
    <source>
        <dbReference type="ARBA" id="ARBA00023034"/>
    </source>
</evidence>
<evidence type="ECO:0000256" key="20">
    <source>
        <dbReference type="SAM" id="Phobius"/>
    </source>
</evidence>
<comment type="similarity">
    <text evidence="5">Belongs to the CDC50/LEM3 family.</text>
</comment>
<dbReference type="Proteomes" id="UP000010556">
    <property type="component" value="Unassembled WGS sequence"/>
</dbReference>
<evidence type="ECO:0000256" key="18">
    <source>
        <dbReference type="ARBA" id="ARBA00032730"/>
    </source>
</evidence>
<evidence type="ECO:0000313" key="22">
    <source>
        <dbReference type="Proteomes" id="UP000010556"/>
    </source>
</evidence>
<evidence type="ECO:0000256" key="10">
    <source>
        <dbReference type="ARBA" id="ARBA00022989"/>
    </source>
</evidence>
<evidence type="ECO:0000256" key="13">
    <source>
        <dbReference type="ARBA" id="ARBA00023136"/>
    </source>
</evidence>
<evidence type="ECO:0000313" key="21">
    <source>
        <dbReference type="EMBL" id="ELK37954.1"/>
    </source>
</evidence>
<evidence type="ECO:0000256" key="1">
    <source>
        <dbReference type="ARBA" id="ARBA00004141"/>
    </source>
</evidence>
<dbReference type="GO" id="GO:0005783">
    <property type="term" value="C:endoplasmic reticulum"/>
    <property type="evidence" value="ECO:0007669"/>
    <property type="project" value="TreeGrafter"/>
</dbReference>
<evidence type="ECO:0000256" key="19">
    <source>
        <dbReference type="SAM" id="MobiDB-lite"/>
    </source>
</evidence>
<keyword evidence="7" id="KW-0813">Transport</keyword>
<dbReference type="GO" id="GO:0030658">
    <property type="term" value="C:transport vesicle membrane"/>
    <property type="evidence" value="ECO:0007669"/>
    <property type="project" value="UniProtKB-SubCell"/>
</dbReference>
<organism evidence="21 22">
    <name type="scientific">Myotis davidii</name>
    <name type="common">David's myotis</name>
    <dbReference type="NCBI Taxonomy" id="225400"/>
    <lineage>
        <taxon>Eukaryota</taxon>
        <taxon>Metazoa</taxon>
        <taxon>Chordata</taxon>
        <taxon>Craniata</taxon>
        <taxon>Vertebrata</taxon>
        <taxon>Euteleostomi</taxon>
        <taxon>Mammalia</taxon>
        <taxon>Eutheria</taxon>
        <taxon>Laurasiatheria</taxon>
        <taxon>Chiroptera</taxon>
        <taxon>Yangochiroptera</taxon>
        <taxon>Vespertilionidae</taxon>
        <taxon>Myotis</taxon>
    </lineage>
</organism>
<comment type="subcellular location">
    <subcellularLocation>
        <location evidence="2">Apical cell membrane</location>
    </subcellularLocation>
    <subcellularLocation>
        <location evidence="3">Cytoplasmic vesicle</location>
        <location evidence="3">Secretory vesicle membrane</location>
    </subcellularLocation>
    <subcellularLocation>
        <location evidence="4">Golgi apparatus</location>
    </subcellularLocation>
    <subcellularLocation>
        <location evidence="1">Membrane</location>
        <topology evidence="1">Multi-pass membrane protein</topology>
    </subcellularLocation>
</comment>
<protein>
    <recommendedName>
        <fullName evidence="6">Cell cycle control protein 50A</fullName>
    </recommendedName>
    <alternativeName>
        <fullName evidence="17">P4-ATPase flippase complex beta subunit TMEM30A</fullName>
    </alternativeName>
    <alternativeName>
        <fullName evidence="18">Transmembrane protein 30A</fullName>
    </alternativeName>
</protein>
<evidence type="ECO:0000256" key="5">
    <source>
        <dbReference type="ARBA" id="ARBA00009457"/>
    </source>
</evidence>